<dbReference type="InterPro" id="IPR016032">
    <property type="entry name" value="Sig_transdc_resp-reg_C-effctor"/>
</dbReference>
<dbReference type="PANTHER" id="PTHR43214">
    <property type="entry name" value="TWO-COMPONENT RESPONSE REGULATOR"/>
    <property type="match status" value="1"/>
</dbReference>
<dbReference type="Gene3D" id="3.40.50.2300">
    <property type="match status" value="1"/>
</dbReference>
<proteinExistence type="predicted"/>
<dbReference type="SUPFAM" id="SSF46894">
    <property type="entry name" value="C-terminal effector domain of the bipartite response regulators"/>
    <property type="match status" value="1"/>
</dbReference>
<evidence type="ECO:0000256" key="3">
    <source>
        <dbReference type="ARBA" id="ARBA00023163"/>
    </source>
</evidence>
<evidence type="ECO:0000259" key="5">
    <source>
        <dbReference type="PROSITE" id="PS50110"/>
    </source>
</evidence>
<name>A0A101UPJ5_9ACTN</name>
<dbReference type="Proteomes" id="UP000053260">
    <property type="component" value="Unassembled WGS sequence"/>
</dbReference>
<keyword evidence="7" id="KW-1185">Reference proteome</keyword>
<protein>
    <recommendedName>
        <fullName evidence="5">Response regulatory domain-containing protein</fullName>
    </recommendedName>
</protein>
<evidence type="ECO:0000256" key="2">
    <source>
        <dbReference type="ARBA" id="ARBA00023125"/>
    </source>
</evidence>
<dbReference type="Gene3D" id="1.10.10.10">
    <property type="entry name" value="Winged helix-like DNA-binding domain superfamily/Winged helix DNA-binding domain"/>
    <property type="match status" value="1"/>
</dbReference>
<evidence type="ECO:0000313" key="6">
    <source>
        <dbReference type="EMBL" id="KUO14543.1"/>
    </source>
</evidence>
<dbReference type="STRING" id="909626.AQJ91_46215"/>
<accession>A0A101UPJ5</accession>
<dbReference type="PROSITE" id="PS50110">
    <property type="entry name" value="RESPONSE_REGULATORY"/>
    <property type="match status" value="1"/>
</dbReference>
<dbReference type="InterPro" id="IPR001789">
    <property type="entry name" value="Sig_transdc_resp-reg_receiver"/>
</dbReference>
<dbReference type="InterPro" id="IPR036388">
    <property type="entry name" value="WH-like_DNA-bd_sf"/>
</dbReference>
<dbReference type="GO" id="GO:0006355">
    <property type="term" value="P:regulation of DNA-templated transcription"/>
    <property type="evidence" value="ECO:0007669"/>
    <property type="project" value="InterPro"/>
</dbReference>
<gene>
    <name evidence="6" type="ORF">AQJ91_46215</name>
</gene>
<dbReference type="GO" id="GO:0003677">
    <property type="term" value="F:DNA binding"/>
    <property type="evidence" value="ECO:0007669"/>
    <property type="project" value="UniProtKB-KW"/>
</dbReference>
<keyword evidence="4" id="KW-0597">Phosphoprotein</keyword>
<dbReference type="InterPro" id="IPR011006">
    <property type="entry name" value="CheY-like_superfamily"/>
</dbReference>
<evidence type="ECO:0000313" key="7">
    <source>
        <dbReference type="Proteomes" id="UP000053260"/>
    </source>
</evidence>
<keyword evidence="3" id="KW-0804">Transcription</keyword>
<organism evidence="6 7">
    <name type="scientific">Streptomyces dysideae</name>
    <dbReference type="NCBI Taxonomy" id="909626"/>
    <lineage>
        <taxon>Bacteria</taxon>
        <taxon>Bacillati</taxon>
        <taxon>Actinomycetota</taxon>
        <taxon>Actinomycetes</taxon>
        <taxon>Kitasatosporales</taxon>
        <taxon>Streptomycetaceae</taxon>
        <taxon>Streptomyces</taxon>
    </lineage>
</organism>
<feature type="domain" description="Response regulatory" evidence="5">
    <location>
        <begin position="3"/>
        <end position="117"/>
    </location>
</feature>
<evidence type="ECO:0000256" key="4">
    <source>
        <dbReference type="PROSITE-ProRule" id="PRU00169"/>
    </source>
</evidence>
<dbReference type="SUPFAM" id="SSF52172">
    <property type="entry name" value="CheY-like"/>
    <property type="match status" value="1"/>
</dbReference>
<evidence type="ECO:0000256" key="1">
    <source>
        <dbReference type="ARBA" id="ARBA00023015"/>
    </source>
</evidence>
<keyword evidence="2" id="KW-0238">DNA-binding</keyword>
<reference evidence="6 7" key="1">
    <citation type="submission" date="2015-10" db="EMBL/GenBank/DDBJ databases">
        <title>Draft genome sequence of Streptomyces sp. RV15, isolated from a marine sponge.</title>
        <authorList>
            <person name="Ruckert C."/>
            <person name="Abdelmohsen U.R."/>
            <person name="Winkler A."/>
            <person name="Hentschel U."/>
            <person name="Kalinowski J."/>
            <person name="Kampfer P."/>
            <person name="Glaeser S."/>
        </authorList>
    </citation>
    <scope>NUCLEOTIDE SEQUENCE [LARGE SCALE GENOMIC DNA]</scope>
    <source>
        <strain evidence="6 7">RV15</strain>
    </source>
</reference>
<dbReference type="GO" id="GO:0000160">
    <property type="term" value="P:phosphorelay signal transduction system"/>
    <property type="evidence" value="ECO:0007669"/>
    <property type="project" value="InterPro"/>
</dbReference>
<dbReference type="EMBL" id="LMXB01000142">
    <property type="protein sequence ID" value="KUO14543.1"/>
    <property type="molecule type" value="Genomic_DNA"/>
</dbReference>
<feature type="modified residue" description="4-aspartylphosphate" evidence="4">
    <location>
        <position position="53"/>
    </location>
</feature>
<comment type="caution">
    <text evidence="6">The sequence shown here is derived from an EMBL/GenBank/DDBJ whole genome shotgun (WGS) entry which is preliminary data.</text>
</comment>
<dbReference type="AlphaFoldDB" id="A0A101UPJ5"/>
<dbReference type="InterPro" id="IPR039420">
    <property type="entry name" value="WalR-like"/>
</dbReference>
<dbReference type="SMART" id="SM00448">
    <property type="entry name" value="REC"/>
    <property type="match status" value="1"/>
</dbReference>
<sequence length="214" mass="22635">MISVAVVADDLLLPQRLGGGLARDSRLRMALTVPSVQALLAREEEPADVVLLDLLLSDGSDPVDNVRRLATGGRGVLVVSTLADSQEIEAVYGAGARGCLPKASDLATMAHAIGDVAADQPVQGREFVPAPRVGQGPHPLRLSRQERGLLLGYVSGLTLGAAARRIGIRPSTAKKYLERIKAKYQAGGRPTYTKLDLAARVREDGLPCLREMAG</sequence>
<dbReference type="PANTHER" id="PTHR43214:SF24">
    <property type="entry name" value="TRANSCRIPTIONAL REGULATORY PROTEIN NARL-RELATED"/>
    <property type="match status" value="1"/>
</dbReference>
<keyword evidence="1" id="KW-0805">Transcription regulation</keyword>